<dbReference type="Gene3D" id="2.10.25.10">
    <property type="entry name" value="Laminin"/>
    <property type="match status" value="6"/>
</dbReference>
<keyword evidence="4" id="KW-0732">Signal</keyword>
<reference evidence="6 7" key="1">
    <citation type="submission" date="2023-08" db="EMBL/GenBank/DDBJ databases">
        <title>A Necator americanus chromosomal reference genome.</title>
        <authorList>
            <person name="Ilik V."/>
            <person name="Petrzelkova K.J."/>
            <person name="Pardy F."/>
            <person name="Fuh T."/>
            <person name="Niatou-Singa F.S."/>
            <person name="Gouil Q."/>
            <person name="Baker L."/>
            <person name="Ritchie M.E."/>
            <person name="Jex A.R."/>
            <person name="Gazzola D."/>
            <person name="Li H."/>
            <person name="Toshio Fujiwara R."/>
            <person name="Zhan B."/>
            <person name="Aroian R.V."/>
            <person name="Pafco B."/>
            <person name="Schwarz E.M."/>
        </authorList>
    </citation>
    <scope>NUCLEOTIDE SEQUENCE [LARGE SCALE GENOMIC DNA]</scope>
    <source>
        <strain evidence="6 7">Aroian</strain>
        <tissue evidence="6">Whole animal</tissue>
    </source>
</reference>
<feature type="chain" id="PRO_5045948024" description="EGF-like domain-containing protein" evidence="4">
    <location>
        <begin position="18"/>
        <end position="429"/>
    </location>
</feature>
<evidence type="ECO:0000256" key="2">
    <source>
        <dbReference type="ARBA" id="ARBA00022900"/>
    </source>
</evidence>
<evidence type="ECO:0000256" key="1">
    <source>
        <dbReference type="ARBA" id="ARBA00022690"/>
    </source>
</evidence>
<keyword evidence="3" id="KW-1015">Disulfide bond</keyword>
<feature type="domain" description="EGF-like" evidence="5">
    <location>
        <begin position="41"/>
        <end position="81"/>
    </location>
</feature>
<dbReference type="PANTHER" id="PTHR23259:SF70">
    <property type="entry name" value="ACCESSORY GLAND PROTEIN ACP62F-RELATED"/>
    <property type="match status" value="1"/>
</dbReference>
<dbReference type="InterPro" id="IPR002919">
    <property type="entry name" value="TIL_dom"/>
</dbReference>
<accession>A0ABR1E6A7</accession>
<organism evidence="6 7">
    <name type="scientific">Necator americanus</name>
    <name type="common">Human hookworm</name>
    <dbReference type="NCBI Taxonomy" id="51031"/>
    <lineage>
        <taxon>Eukaryota</taxon>
        <taxon>Metazoa</taxon>
        <taxon>Ecdysozoa</taxon>
        <taxon>Nematoda</taxon>
        <taxon>Chromadorea</taxon>
        <taxon>Rhabditida</taxon>
        <taxon>Rhabditina</taxon>
        <taxon>Rhabditomorpha</taxon>
        <taxon>Strongyloidea</taxon>
        <taxon>Ancylostomatidae</taxon>
        <taxon>Bunostominae</taxon>
        <taxon>Necator</taxon>
    </lineage>
</organism>
<dbReference type="InterPro" id="IPR036084">
    <property type="entry name" value="Ser_inhib-like_sf"/>
</dbReference>
<dbReference type="Pfam" id="PF01826">
    <property type="entry name" value="TIL"/>
    <property type="match status" value="6"/>
</dbReference>
<dbReference type="EMBL" id="JAVFWL010000005">
    <property type="protein sequence ID" value="KAK6758232.1"/>
    <property type="molecule type" value="Genomic_DNA"/>
</dbReference>
<keyword evidence="1" id="KW-0646">Protease inhibitor</keyword>
<dbReference type="SMART" id="SM00181">
    <property type="entry name" value="EGF"/>
    <property type="match status" value="4"/>
</dbReference>
<feature type="domain" description="EGF-like" evidence="5">
    <location>
        <begin position="281"/>
        <end position="317"/>
    </location>
</feature>
<dbReference type="InterPro" id="IPR051368">
    <property type="entry name" value="SerProtInhib-TIL_Domain"/>
</dbReference>
<gene>
    <name evidence="6" type="primary">Necator_chrV.g20615</name>
    <name evidence="6" type="ORF">RB195_015822</name>
</gene>
<evidence type="ECO:0000259" key="5">
    <source>
        <dbReference type="SMART" id="SM00181"/>
    </source>
</evidence>
<evidence type="ECO:0000256" key="4">
    <source>
        <dbReference type="SAM" id="SignalP"/>
    </source>
</evidence>
<protein>
    <recommendedName>
        <fullName evidence="5">EGF-like domain-containing protein</fullName>
    </recommendedName>
</protein>
<feature type="domain" description="EGF-like" evidence="5">
    <location>
        <begin position="168"/>
        <end position="201"/>
    </location>
</feature>
<dbReference type="PANTHER" id="PTHR23259">
    <property type="entry name" value="RIDDLE"/>
    <property type="match status" value="1"/>
</dbReference>
<dbReference type="SUPFAM" id="SSF57567">
    <property type="entry name" value="Serine protease inhibitors"/>
    <property type="match status" value="6"/>
</dbReference>
<keyword evidence="7" id="KW-1185">Reference proteome</keyword>
<sequence>MMLFFFLSAFLLHAVNGQQEQNNSTTLQKFRRCFVNEEFSECASPCEPTCKNPTPGVCSLQCVAGCQCKTGFLRNELGACVNKCNNQTSKPICGANEEFNECGSACEPTCREPRPIVCTLQCVIGCQCKSGFFRDDRNECVAECDNASSNICAVNEEFKQCGTACEPSCENPKPSVCSAQCVVNVCQCKSGFLRNSKEQCVEHCEEDPCPVTEERKVCGTACEPTCSNPKPKCTKQCINDVCQCRQGFIRNSKNQCIPTSACPPSELPCGRNEERKKCGTACEPTCTNPNPRCTKQCINDVCQCRQGFLRNSENQCIPASECPLSETTTTLSTSCDDFECPEGTVCTTVEESCSEPPCPAPLPRCVRSQIPPMMCGPHESWTNCSGCEPTCSNMNPVCGFSCGRPRCICEEGFFRSDLGSCVTIKECQR</sequence>
<evidence type="ECO:0000256" key="3">
    <source>
        <dbReference type="ARBA" id="ARBA00023157"/>
    </source>
</evidence>
<proteinExistence type="predicted"/>
<evidence type="ECO:0000313" key="6">
    <source>
        <dbReference type="EMBL" id="KAK6758232.1"/>
    </source>
</evidence>
<evidence type="ECO:0000313" key="7">
    <source>
        <dbReference type="Proteomes" id="UP001303046"/>
    </source>
</evidence>
<feature type="signal peptide" evidence="4">
    <location>
        <begin position="1"/>
        <end position="17"/>
    </location>
</feature>
<keyword evidence="2" id="KW-0722">Serine protease inhibitor</keyword>
<dbReference type="Proteomes" id="UP001303046">
    <property type="component" value="Unassembled WGS sequence"/>
</dbReference>
<feature type="domain" description="EGF-like" evidence="5">
    <location>
        <begin position="225"/>
        <end position="257"/>
    </location>
</feature>
<dbReference type="InterPro" id="IPR000742">
    <property type="entry name" value="EGF"/>
</dbReference>
<dbReference type="CDD" id="cd19941">
    <property type="entry name" value="TIL"/>
    <property type="match status" value="6"/>
</dbReference>
<name>A0ABR1E6A7_NECAM</name>
<comment type="caution">
    <text evidence="6">The sequence shown here is derived from an EMBL/GenBank/DDBJ whole genome shotgun (WGS) entry which is preliminary data.</text>
</comment>